<dbReference type="GO" id="GO:0003677">
    <property type="term" value="F:DNA binding"/>
    <property type="evidence" value="ECO:0007669"/>
    <property type="project" value="InterPro"/>
</dbReference>
<dbReference type="RefSeq" id="WP_248655493.1">
    <property type="nucleotide sequence ID" value="NZ_CP096658.1"/>
</dbReference>
<dbReference type="KEGG" id="haxz:M0R88_03050"/>
<dbReference type="InterPro" id="IPR007560">
    <property type="entry name" value="Restrct_endonuc_IV_Mrr"/>
</dbReference>
<keyword evidence="3" id="KW-1185">Reference proteome</keyword>
<keyword evidence="2" id="KW-0255">Endonuclease</keyword>
<accession>A0A8U0IJ08</accession>
<dbReference type="Proteomes" id="UP000830434">
    <property type="component" value="Chromosome"/>
</dbReference>
<feature type="domain" description="Restriction endonuclease type IV Mrr" evidence="1">
    <location>
        <begin position="15"/>
        <end position="55"/>
    </location>
</feature>
<dbReference type="EMBL" id="CP096658">
    <property type="protein sequence ID" value="UPW01087.1"/>
    <property type="molecule type" value="Genomic_DNA"/>
</dbReference>
<proteinExistence type="predicted"/>
<organism evidence="2 3">
    <name type="scientific">Halorussus gelatinilyticus</name>
    <dbReference type="NCBI Taxonomy" id="2937524"/>
    <lineage>
        <taxon>Archaea</taxon>
        <taxon>Methanobacteriati</taxon>
        <taxon>Methanobacteriota</taxon>
        <taxon>Stenosarchaea group</taxon>
        <taxon>Halobacteria</taxon>
        <taxon>Halobacteriales</taxon>
        <taxon>Haladaptataceae</taxon>
        <taxon>Halorussus</taxon>
    </lineage>
</organism>
<keyword evidence="2" id="KW-0540">Nuclease</keyword>
<evidence type="ECO:0000259" key="1">
    <source>
        <dbReference type="Pfam" id="PF04471"/>
    </source>
</evidence>
<protein>
    <submittedName>
        <fullName evidence="2">Restriction endonuclease</fullName>
        <ecNumber evidence="2">3.1.21.-</ecNumber>
    </submittedName>
</protein>
<name>A0A8U0IJ08_9EURY</name>
<dbReference type="GO" id="GO:0004519">
    <property type="term" value="F:endonuclease activity"/>
    <property type="evidence" value="ECO:0007669"/>
    <property type="project" value="UniProtKB-KW"/>
</dbReference>
<dbReference type="GO" id="GO:0009307">
    <property type="term" value="P:DNA restriction-modification system"/>
    <property type="evidence" value="ECO:0007669"/>
    <property type="project" value="InterPro"/>
</dbReference>
<dbReference type="GO" id="GO:0016787">
    <property type="term" value="F:hydrolase activity"/>
    <property type="evidence" value="ECO:0007669"/>
    <property type="project" value="UniProtKB-KW"/>
</dbReference>
<dbReference type="AlphaFoldDB" id="A0A8U0IJ08"/>
<evidence type="ECO:0000313" key="3">
    <source>
        <dbReference type="Proteomes" id="UP000830434"/>
    </source>
</evidence>
<keyword evidence="2" id="KW-0378">Hydrolase</keyword>
<reference evidence="2" key="1">
    <citation type="submission" date="2022-04" db="EMBL/GenBank/DDBJ databases">
        <title>Diverse halophilic archaea isolated from saline environments.</title>
        <authorList>
            <person name="Cui H.-L."/>
        </authorList>
    </citation>
    <scope>NUCLEOTIDE SEQUENCE</scope>
    <source>
        <strain evidence="2">XZYJT40</strain>
    </source>
</reference>
<dbReference type="EC" id="3.1.21.-" evidence="2"/>
<dbReference type="GeneID" id="72188799"/>
<dbReference type="Pfam" id="PF04471">
    <property type="entry name" value="Mrr_cat"/>
    <property type="match status" value="1"/>
</dbReference>
<evidence type="ECO:0000313" key="2">
    <source>
        <dbReference type="EMBL" id="UPW01087.1"/>
    </source>
</evidence>
<sequence>MSLTELETALGNAYPQDLEKLAADLLAERGYDVAPTGTKGTDDGIDAVLHDDDRDGILHVSRTRSDRLRGKLTDDAAKAAGHDQDYDFFVFVNAR</sequence>
<gene>
    <name evidence="2" type="ORF">M0R88_03050</name>
</gene>